<dbReference type="Proteomes" id="UP000063718">
    <property type="component" value="Unassembled WGS sequence"/>
</dbReference>
<accession>A0A0S6UFZ8</accession>
<reference evidence="13" key="1">
    <citation type="journal article" date="2014" name="Gene">
        <title>Genome-guided analysis of transformation efficiency and carbon dioxide assimilation by Moorella thermoacetica Y72.</title>
        <authorList>
            <person name="Tsukahara K."/>
            <person name="Kita A."/>
            <person name="Nakashimada Y."/>
            <person name="Hoshino T."/>
            <person name="Murakami K."/>
        </authorList>
    </citation>
    <scope>NUCLEOTIDE SEQUENCE [LARGE SCALE GENOMIC DNA]</scope>
    <source>
        <strain evidence="13">Y72</strain>
    </source>
</reference>
<dbReference type="InterPro" id="IPR043519">
    <property type="entry name" value="NT_sf"/>
</dbReference>
<evidence type="ECO:0000256" key="8">
    <source>
        <dbReference type="ARBA" id="ARBA00022741"/>
    </source>
</evidence>
<dbReference type="GO" id="GO:0000049">
    <property type="term" value="F:tRNA binding"/>
    <property type="evidence" value="ECO:0007669"/>
    <property type="project" value="UniProtKB-KW"/>
</dbReference>
<name>A0A0S6UFZ8_NEOTH</name>
<dbReference type="EMBL" id="DF238840">
    <property type="protein sequence ID" value="GAF27149.1"/>
    <property type="molecule type" value="Genomic_DNA"/>
</dbReference>
<evidence type="ECO:0000256" key="1">
    <source>
        <dbReference type="ARBA" id="ARBA00001946"/>
    </source>
</evidence>
<gene>
    <name evidence="13" type="ORF">MTY_2490</name>
</gene>
<keyword evidence="6" id="KW-0548">Nucleotidyltransferase</keyword>
<dbReference type="PANTHER" id="PTHR47788:SF1">
    <property type="entry name" value="A-ADDING TRNA NUCLEOTIDYLTRANSFERASE"/>
    <property type="match status" value="1"/>
</dbReference>
<dbReference type="PANTHER" id="PTHR47788">
    <property type="entry name" value="POLYA POLYMERASE"/>
    <property type="match status" value="1"/>
</dbReference>
<evidence type="ECO:0000259" key="12">
    <source>
        <dbReference type="Pfam" id="PF01743"/>
    </source>
</evidence>
<comment type="cofactor">
    <cofactor evidence="1">
        <name>Mg(2+)</name>
        <dbReference type="ChEBI" id="CHEBI:18420"/>
    </cofactor>
</comment>
<evidence type="ECO:0000256" key="2">
    <source>
        <dbReference type="ARBA" id="ARBA00007265"/>
    </source>
</evidence>
<dbReference type="Gene3D" id="1.10.3090.10">
    <property type="entry name" value="cca-adding enzyme, domain 2"/>
    <property type="match status" value="1"/>
</dbReference>
<evidence type="ECO:0000256" key="4">
    <source>
        <dbReference type="ARBA" id="ARBA00022679"/>
    </source>
</evidence>
<evidence type="ECO:0000256" key="10">
    <source>
        <dbReference type="ARBA" id="ARBA00022884"/>
    </source>
</evidence>
<dbReference type="AlphaFoldDB" id="A0A0S6UFZ8"/>
<dbReference type="Gene3D" id="3.30.460.10">
    <property type="entry name" value="Beta Polymerase, domain 2"/>
    <property type="match status" value="1"/>
</dbReference>
<dbReference type="SUPFAM" id="SSF81891">
    <property type="entry name" value="Poly A polymerase C-terminal region-like"/>
    <property type="match status" value="1"/>
</dbReference>
<sequence length="383" mass="42319">MIPYRKLFNQHQLAILARARKIAHLKGQRVYLVGGTTRDLLLGRPDVDLDLVVEGNGLLLARELARQLGGRLVYHERFLTATIYWAGERVDVVTARQEYYPEPGALPEVEAATLAEDLARRDFSINAMALPLTARDLGEIRDPFNGRADLAAGKIRVLHQASFRDDPTRILRGVRLGNRLHFQLAGETRELAREALAAGYLELVSPRRFWQEFILLLKEPRPVAAWEALLALGWRGLPGSGPPDVAAGYRTEKLLRQWQWLGQHPPDASLVYFLTATANLSLAALEEVLDHLNWGRRRRRVINAARVLQQGRCFGPEPGLPPGEMMTGSRPAPEALIFALAQAGWSQLPGWALPGGKGVGHAPAELVPVNPGYSSHSDGPDLS</sequence>
<keyword evidence="10 11" id="KW-0694">RNA-binding</keyword>
<evidence type="ECO:0000256" key="6">
    <source>
        <dbReference type="ARBA" id="ARBA00022695"/>
    </source>
</evidence>
<keyword evidence="3" id="KW-0820">tRNA-binding</keyword>
<evidence type="ECO:0000313" key="13">
    <source>
        <dbReference type="EMBL" id="GAF27149.1"/>
    </source>
</evidence>
<evidence type="ECO:0000256" key="5">
    <source>
        <dbReference type="ARBA" id="ARBA00022694"/>
    </source>
</evidence>
<keyword evidence="8" id="KW-0547">Nucleotide-binding</keyword>
<dbReference type="SUPFAM" id="SSF81301">
    <property type="entry name" value="Nucleotidyltransferase"/>
    <property type="match status" value="1"/>
</dbReference>
<evidence type="ECO:0000256" key="9">
    <source>
        <dbReference type="ARBA" id="ARBA00022842"/>
    </source>
</evidence>
<feature type="domain" description="Poly A polymerase head" evidence="12">
    <location>
        <begin position="30"/>
        <end position="156"/>
    </location>
</feature>
<dbReference type="InterPro" id="IPR002646">
    <property type="entry name" value="PolA_pol_head_dom"/>
</dbReference>
<keyword evidence="5" id="KW-0819">tRNA processing</keyword>
<dbReference type="GO" id="GO:0008033">
    <property type="term" value="P:tRNA processing"/>
    <property type="evidence" value="ECO:0007669"/>
    <property type="project" value="UniProtKB-KW"/>
</dbReference>
<dbReference type="GO" id="GO:0016779">
    <property type="term" value="F:nucleotidyltransferase activity"/>
    <property type="evidence" value="ECO:0007669"/>
    <property type="project" value="UniProtKB-KW"/>
</dbReference>
<dbReference type="GO" id="GO:0046872">
    <property type="term" value="F:metal ion binding"/>
    <property type="evidence" value="ECO:0007669"/>
    <property type="project" value="UniProtKB-KW"/>
</dbReference>
<comment type="similarity">
    <text evidence="2 11">Belongs to the tRNA nucleotidyltransferase/poly(A) polymerase family.</text>
</comment>
<keyword evidence="9" id="KW-0460">Magnesium</keyword>
<dbReference type="CDD" id="cd05398">
    <property type="entry name" value="NT_ClassII-CCAase"/>
    <property type="match status" value="1"/>
</dbReference>
<dbReference type="InterPro" id="IPR052390">
    <property type="entry name" value="tRNA_nt/polyA_polymerase"/>
</dbReference>
<dbReference type="RefSeq" id="WP_025774876.1">
    <property type="nucleotide sequence ID" value="NZ_DF238840.1"/>
</dbReference>
<dbReference type="Pfam" id="PF01743">
    <property type="entry name" value="PolyA_pol"/>
    <property type="match status" value="1"/>
</dbReference>
<protein>
    <submittedName>
        <fullName evidence="13">tRNA nucleotidyltransferase/poly(A) polymerase</fullName>
    </submittedName>
</protein>
<organism evidence="13">
    <name type="scientific">Moorella thermoacetica Y72</name>
    <dbReference type="NCBI Taxonomy" id="1325331"/>
    <lineage>
        <taxon>Bacteria</taxon>
        <taxon>Bacillati</taxon>
        <taxon>Bacillota</taxon>
        <taxon>Clostridia</taxon>
        <taxon>Neomoorellales</taxon>
        <taxon>Neomoorellaceae</taxon>
        <taxon>Neomoorella</taxon>
    </lineage>
</organism>
<evidence type="ECO:0000256" key="3">
    <source>
        <dbReference type="ARBA" id="ARBA00022555"/>
    </source>
</evidence>
<proteinExistence type="inferred from homology"/>
<evidence type="ECO:0000256" key="11">
    <source>
        <dbReference type="RuleBase" id="RU003953"/>
    </source>
</evidence>
<keyword evidence="7" id="KW-0479">Metal-binding</keyword>
<evidence type="ECO:0000256" key="7">
    <source>
        <dbReference type="ARBA" id="ARBA00022723"/>
    </source>
</evidence>
<keyword evidence="4 11" id="KW-0808">Transferase</keyword>
<dbReference type="GO" id="GO:0000166">
    <property type="term" value="F:nucleotide binding"/>
    <property type="evidence" value="ECO:0007669"/>
    <property type="project" value="UniProtKB-KW"/>
</dbReference>